<sequence length="97" mass="10872">MYQTLLLVPGQPGILLEHDSIVEAGNVLRNVKLAAAWHNGGEVTAIPLNYTDHMDTTNRTHILLDLNKLPEDKRQDFVASIKNYITTEQIKLHEGKA</sequence>
<evidence type="ECO:0000313" key="1">
    <source>
        <dbReference type="EMBL" id="QBQ78852.1"/>
    </source>
</evidence>
<dbReference type="Proteomes" id="UP000300764">
    <property type="component" value="Segment"/>
</dbReference>
<evidence type="ECO:0000313" key="2">
    <source>
        <dbReference type="Proteomes" id="UP000300764"/>
    </source>
</evidence>
<name>A0A482N048_9CAUD</name>
<reference evidence="1 2" key="1">
    <citation type="submission" date="2019-01" db="EMBL/GenBank/DDBJ databases">
        <title>Still something new to discover - new insights into E. coli phage diversity and taxonomy.</title>
        <authorList>
            <person name="Korf I.H.E."/>
            <person name="Adriaennsens E."/>
            <person name="Dreiseikelmann B."/>
            <person name="Kropinski A."/>
            <person name="Nimtz M."/>
            <person name="Meier-Kolthoff J.P."/>
            <person name="Rohde M."/>
            <person name="van Raaij M."/>
            <person name="Wittmann J."/>
        </authorList>
    </citation>
    <scope>NUCLEOTIDE SEQUENCE [LARGE SCALE GENOMIC DNA]</scope>
</reference>
<organism evidence="1 2">
    <name type="scientific">Escherichia phage vB_EcoM_KWBSE43-6</name>
    <dbReference type="NCBI Taxonomy" id="2508194"/>
    <lineage>
        <taxon>Viruses</taxon>
        <taxon>Duplodnaviria</taxon>
        <taxon>Heunggongvirae</taxon>
        <taxon>Uroviricota</taxon>
        <taxon>Caudoviricetes</taxon>
        <taxon>Pantevenvirales</taxon>
        <taxon>Ackermannviridae</taxon>
        <taxon>Taipeivirus</taxon>
        <taxon>Taipeivirus KWBSE436</taxon>
    </lineage>
</organism>
<accession>A0A482N048</accession>
<protein>
    <submittedName>
        <fullName evidence="1">Uncharacterized protein</fullName>
    </submittedName>
</protein>
<dbReference type="EMBL" id="MK373783">
    <property type="protein sequence ID" value="QBQ78852.1"/>
    <property type="molecule type" value="Genomic_DNA"/>
</dbReference>
<keyword evidence="2" id="KW-1185">Reference proteome</keyword>
<gene>
    <name evidence="1" type="ORF">KWBSE43_00024</name>
</gene>
<proteinExistence type="predicted"/>